<proteinExistence type="predicted"/>
<organism evidence="1 2">
    <name type="scientific">Streptomyces fimbriatus</name>
    <dbReference type="NCBI Taxonomy" id="68197"/>
    <lineage>
        <taxon>Bacteria</taxon>
        <taxon>Bacillati</taxon>
        <taxon>Actinomycetota</taxon>
        <taxon>Actinomycetes</taxon>
        <taxon>Kitasatosporales</taxon>
        <taxon>Streptomycetaceae</taxon>
        <taxon>Streptomyces</taxon>
    </lineage>
</organism>
<dbReference type="RefSeq" id="WP_344645428.1">
    <property type="nucleotide sequence ID" value="NZ_BAAASS010000016.1"/>
</dbReference>
<sequence>MTRRGQPIVFFDVDETLITAKSMVSFRNWWEVCHGGDRDWLAKLLRTATGRAEQNRASYRAFAGVPGREFLAAGRRW</sequence>
<protein>
    <submittedName>
        <fullName evidence="1">Uncharacterized protein</fullName>
    </submittedName>
</protein>
<accession>A0ABW0DCP4</accession>
<evidence type="ECO:0000313" key="1">
    <source>
        <dbReference type="EMBL" id="MFC5227422.1"/>
    </source>
</evidence>
<dbReference type="InterPro" id="IPR023214">
    <property type="entry name" value="HAD_sf"/>
</dbReference>
<name>A0ABW0DCP4_STRFI</name>
<dbReference type="Gene3D" id="3.40.50.1000">
    <property type="entry name" value="HAD superfamily/HAD-like"/>
    <property type="match status" value="1"/>
</dbReference>
<dbReference type="Proteomes" id="UP001596156">
    <property type="component" value="Unassembled WGS sequence"/>
</dbReference>
<dbReference type="EMBL" id="JBHSKL010000029">
    <property type="protein sequence ID" value="MFC5227422.1"/>
    <property type="molecule type" value="Genomic_DNA"/>
</dbReference>
<keyword evidence="2" id="KW-1185">Reference proteome</keyword>
<dbReference type="Gene3D" id="1.20.1440.100">
    <property type="entry name" value="SG protein - dephosphorylation function"/>
    <property type="match status" value="1"/>
</dbReference>
<reference evidence="2" key="1">
    <citation type="journal article" date="2019" name="Int. J. Syst. Evol. Microbiol.">
        <title>The Global Catalogue of Microorganisms (GCM) 10K type strain sequencing project: providing services to taxonomists for standard genome sequencing and annotation.</title>
        <authorList>
            <consortium name="The Broad Institute Genomics Platform"/>
            <consortium name="The Broad Institute Genome Sequencing Center for Infectious Disease"/>
            <person name="Wu L."/>
            <person name="Ma J."/>
        </authorList>
    </citation>
    <scope>NUCLEOTIDE SEQUENCE [LARGE SCALE GENOMIC DNA]</scope>
    <source>
        <strain evidence="2">CCM 8479</strain>
    </source>
</reference>
<evidence type="ECO:0000313" key="2">
    <source>
        <dbReference type="Proteomes" id="UP001596156"/>
    </source>
</evidence>
<comment type="caution">
    <text evidence="1">The sequence shown here is derived from an EMBL/GenBank/DDBJ whole genome shotgun (WGS) entry which is preliminary data.</text>
</comment>
<gene>
    <name evidence="1" type="ORF">ACFPN6_23130</name>
</gene>